<feature type="transmembrane region" description="Helical" evidence="1">
    <location>
        <begin position="47"/>
        <end position="69"/>
    </location>
</feature>
<accession>A0AAU9J2M0</accession>
<dbReference type="AlphaFoldDB" id="A0AAU9J2M0"/>
<keyword evidence="1" id="KW-0812">Transmembrane</keyword>
<dbReference type="Proteomes" id="UP001162131">
    <property type="component" value="Unassembled WGS sequence"/>
</dbReference>
<feature type="transmembrane region" description="Helical" evidence="1">
    <location>
        <begin position="81"/>
        <end position="104"/>
    </location>
</feature>
<feature type="transmembrane region" description="Helical" evidence="1">
    <location>
        <begin position="116"/>
        <end position="136"/>
    </location>
</feature>
<evidence type="ECO:0000313" key="2">
    <source>
        <dbReference type="EMBL" id="CAG9319500.1"/>
    </source>
</evidence>
<keyword evidence="1" id="KW-1133">Transmembrane helix</keyword>
<sequence>MDLSSSVFNNYDIEVAKRSVKHDAGLFLTMYFLPVTLVIIVQSPPDLIFTAITWYFPYLISAILGFLASSNEMSYTNCYSCYLKCTLILVIINIIWAIIYFFAVLGNCKRNCEDPVVGSLIGLAYAGSVFALWVFANKHANIKKGPIFPGPRQDSNISN</sequence>
<keyword evidence="3" id="KW-1185">Reference proteome</keyword>
<evidence type="ECO:0008006" key="4">
    <source>
        <dbReference type="Google" id="ProtNLM"/>
    </source>
</evidence>
<protein>
    <recommendedName>
        <fullName evidence="4">MARVEL domain-containing protein</fullName>
    </recommendedName>
</protein>
<evidence type="ECO:0000313" key="3">
    <source>
        <dbReference type="Proteomes" id="UP001162131"/>
    </source>
</evidence>
<dbReference type="EMBL" id="CAJZBQ010000023">
    <property type="protein sequence ID" value="CAG9319500.1"/>
    <property type="molecule type" value="Genomic_DNA"/>
</dbReference>
<reference evidence="2" key="1">
    <citation type="submission" date="2021-09" db="EMBL/GenBank/DDBJ databases">
        <authorList>
            <consortium name="AG Swart"/>
            <person name="Singh M."/>
            <person name="Singh A."/>
            <person name="Seah K."/>
            <person name="Emmerich C."/>
        </authorList>
    </citation>
    <scope>NUCLEOTIDE SEQUENCE</scope>
    <source>
        <strain evidence="2">ATCC30299</strain>
    </source>
</reference>
<gene>
    <name evidence="2" type="ORF">BSTOLATCC_MIC24051</name>
</gene>
<comment type="caution">
    <text evidence="2">The sequence shown here is derived from an EMBL/GenBank/DDBJ whole genome shotgun (WGS) entry which is preliminary data.</text>
</comment>
<organism evidence="2 3">
    <name type="scientific">Blepharisma stoltei</name>
    <dbReference type="NCBI Taxonomy" id="1481888"/>
    <lineage>
        <taxon>Eukaryota</taxon>
        <taxon>Sar</taxon>
        <taxon>Alveolata</taxon>
        <taxon>Ciliophora</taxon>
        <taxon>Postciliodesmatophora</taxon>
        <taxon>Heterotrichea</taxon>
        <taxon>Heterotrichida</taxon>
        <taxon>Blepharismidae</taxon>
        <taxon>Blepharisma</taxon>
    </lineage>
</organism>
<evidence type="ECO:0000256" key="1">
    <source>
        <dbReference type="SAM" id="Phobius"/>
    </source>
</evidence>
<keyword evidence="1" id="KW-0472">Membrane</keyword>
<name>A0AAU9J2M0_9CILI</name>
<proteinExistence type="predicted"/>
<feature type="transmembrane region" description="Helical" evidence="1">
    <location>
        <begin position="24"/>
        <end position="41"/>
    </location>
</feature>